<dbReference type="InterPro" id="IPR004360">
    <property type="entry name" value="Glyas_Fos-R_dOase_dom"/>
</dbReference>
<comment type="caution">
    <text evidence="2">The sequence shown here is derived from an EMBL/GenBank/DDBJ whole genome shotgun (WGS) entry which is preliminary data.</text>
</comment>
<name>A0A2R9SNL2_9BACL</name>
<reference evidence="2 3" key="1">
    <citation type="journal article" date="2010" name="BMC Genomics">
        <title>Genome sequence of the pattern forming Paenibacillus vortex bacterium reveals potential for thriving in complex environments.</title>
        <authorList>
            <person name="Sirota-Madi A."/>
            <person name="Olender T."/>
            <person name="Helman Y."/>
            <person name="Ingham C."/>
            <person name="Brainis I."/>
            <person name="Roth D."/>
            <person name="Hagi E."/>
            <person name="Brodsky L."/>
            <person name="Leshkowitz D."/>
            <person name="Galatenko V."/>
            <person name="Nikolaev V."/>
            <person name="Mugasimangalam R.C."/>
            <person name="Bransburg-Zabary S."/>
            <person name="Gutnick D.L."/>
            <person name="Lancet D."/>
            <person name="Ben-Jacob E."/>
        </authorList>
    </citation>
    <scope>NUCLEOTIDE SEQUENCE [LARGE SCALE GENOMIC DNA]</scope>
    <source>
        <strain evidence="2 3">V453</strain>
    </source>
</reference>
<accession>A0A2R9SNL2</accession>
<dbReference type="InterPro" id="IPR037523">
    <property type="entry name" value="VOC_core"/>
</dbReference>
<feature type="domain" description="VOC" evidence="1">
    <location>
        <begin position="17"/>
        <end position="160"/>
    </location>
</feature>
<dbReference type="InterPro" id="IPR029068">
    <property type="entry name" value="Glyas_Bleomycin-R_OHBP_Dase"/>
</dbReference>
<dbReference type="PROSITE" id="PS51819">
    <property type="entry name" value="VOC"/>
    <property type="match status" value="1"/>
</dbReference>
<dbReference type="Gene3D" id="3.10.180.10">
    <property type="entry name" value="2,3-Dihydroxybiphenyl 1,2-Dioxygenase, domain 1"/>
    <property type="match status" value="1"/>
</dbReference>
<dbReference type="AlphaFoldDB" id="A0A2R9SNL2"/>
<dbReference type="EMBL" id="ADHJ01000044">
    <property type="protein sequence ID" value="EFU38945.1"/>
    <property type="molecule type" value="Genomic_DNA"/>
</dbReference>
<dbReference type="KEGG" id="pvo:PVOR_26915"/>
<evidence type="ECO:0000313" key="3">
    <source>
        <dbReference type="Proteomes" id="UP000003094"/>
    </source>
</evidence>
<dbReference type="Pfam" id="PF00903">
    <property type="entry name" value="Glyoxalase"/>
    <property type="match status" value="1"/>
</dbReference>
<organism evidence="2 3">
    <name type="scientific">Paenibacillus vortex V453</name>
    <dbReference type="NCBI Taxonomy" id="715225"/>
    <lineage>
        <taxon>Bacteria</taxon>
        <taxon>Bacillati</taxon>
        <taxon>Bacillota</taxon>
        <taxon>Bacilli</taxon>
        <taxon>Bacillales</taxon>
        <taxon>Paenibacillaceae</taxon>
        <taxon>Paenibacillus</taxon>
    </lineage>
</organism>
<sequence>MSRPSENIAYEELQWQGIHHIALVTRDLEATLDFYVNLLGMQAGEIFPAVKGRGRHCFVKPGDTKTWGVHFFEYKEAQIFQSVETLKRLSKEPISEDLYRFLPGALQHIAFALPSEDNALALRDNLRLHGVVMTDIYNLGSIRNYIFIDNNGIQLEAAWPSNQTG</sequence>
<evidence type="ECO:0000259" key="1">
    <source>
        <dbReference type="PROSITE" id="PS51819"/>
    </source>
</evidence>
<protein>
    <recommendedName>
        <fullName evidence="1">VOC domain-containing protein</fullName>
    </recommendedName>
</protein>
<dbReference type="RefSeq" id="WP_006212124.1">
    <property type="nucleotide sequence ID" value="NZ_ADHJ01000044.1"/>
</dbReference>
<evidence type="ECO:0000313" key="2">
    <source>
        <dbReference type="EMBL" id="EFU38945.1"/>
    </source>
</evidence>
<dbReference type="Proteomes" id="UP000003094">
    <property type="component" value="Unassembled WGS sequence"/>
</dbReference>
<gene>
    <name evidence="2" type="ORF">PVOR_26915</name>
</gene>
<proteinExistence type="predicted"/>
<dbReference type="SUPFAM" id="SSF54593">
    <property type="entry name" value="Glyoxalase/Bleomycin resistance protein/Dihydroxybiphenyl dioxygenase"/>
    <property type="match status" value="1"/>
</dbReference>
<keyword evidence="3" id="KW-1185">Reference proteome</keyword>